<name>A0A914L9S1_MELIC</name>
<proteinExistence type="predicted"/>
<keyword evidence="1 3" id="KW-0479">Metal-binding</keyword>
<keyword evidence="2" id="KW-0862">Zinc</keyword>
<dbReference type="Proteomes" id="UP000887563">
    <property type="component" value="Unplaced"/>
</dbReference>
<keyword evidence="5" id="KW-1185">Reference proteome</keyword>
<dbReference type="Pfam" id="PF13639">
    <property type="entry name" value="zf-RING_2"/>
    <property type="match status" value="1"/>
</dbReference>
<accession>A0A914L9S1</accession>
<dbReference type="PROSITE" id="PS50089">
    <property type="entry name" value="ZF_RING_2"/>
    <property type="match status" value="1"/>
</dbReference>
<evidence type="ECO:0000313" key="6">
    <source>
        <dbReference type="WBParaSite" id="Minc3s00359g10955"/>
    </source>
</evidence>
<evidence type="ECO:0000259" key="4">
    <source>
        <dbReference type="PROSITE" id="PS50089"/>
    </source>
</evidence>
<dbReference type="WBParaSite" id="Minc3s00359g10955">
    <property type="protein sequence ID" value="Minc3s00359g10955"/>
    <property type="gene ID" value="Minc3s00359g10955"/>
</dbReference>
<sequence length="82" mass="9517">MENDKCSICHQNLINKKEYKALQQITDCNHIFHKQCIKEWCNEKNLNAEAKKWPYGGPIVSKCPICGIKILIEKGEEQNTQL</sequence>
<dbReference type="CDD" id="cd16448">
    <property type="entry name" value="RING-H2"/>
    <property type="match status" value="1"/>
</dbReference>
<keyword evidence="1 3" id="KW-0863">Zinc-finger</keyword>
<evidence type="ECO:0000256" key="2">
    <source>
        <dbReference type="ARBA" id="ARBA00022833"/>
    </source>
</evidence>
<evidence type="ECO:0000256" key="3">
    <source>
        <dbReference type="PROSITE-ProRule" id="PRU00175"/>
    </source>
</evidence>
<reference evidence="6" key="1">
    <citation type="submission" date="2022-11" db="UniProtKB">
        <authorList>
            <consortium name="WormBaseParasite"/>
        </authorList>
    </citation>
    <scope>IDENTIFICATION</scope>
</reference>
<protein>
    <submittedName>
        <fullName evidence="6">RING-type domain-containing protein</fullName>
    </submittedName>
</protein>
<dbReference type="SUPFAM" id="SSF57850">
    <property type="entry name" value="RING/U-box"/>
    <property type="match status" value="1"/>
</dbReference>
<dbReference type="AlphaFoldDB" id="A0A914L9S1"/>
<dbReference type="Gene3D" id="3.30.40.10">
    <property type="entry name" value="Zinc/RING finger domain, C3HC4 (zinc finger)"/>
    <property type="match status" value="1"/>
</dbReference>
<evidence type="ECO:0000256" key="1">
    <source>
        <dbReference type="ARBA" id="ARBA00022771"/>
    </source>
</evidence>
<evidence type="ECO:0000313" key="5">
    <source>
        <dbReference type="Proteomes" id="UP000887563"/>
    </source>
</evidence>
<dbReference type="GO" id="GO:0008270">
    <property type="term" value="F:zinc ion binding"/>
    <property type="evidence" value="ECO:0007669"/>
    <property type="project" value="UniProtKB-KW"/>
</dbReference>
<dbReference type="InterPro" id="IPR001841">
    <property type="entry name" value="Znf_RING"/>
</dbReference>
<feature type="domain" description="RING-type" evidence="4">
    <location>
        <begin position="6"/>
        <end position="66"/>
    </location>
</feature>
<organism evidence="5 6">
    <name type="scientific">Meloidogyne incognita</name>
    <name type="common">Southern root-knot nematode worm</name>
    <name type="synonym">Oxyuris incognita</name>
    <dbReference type="NCBI Taxonomy" id="6306"/>
    <lineage>
        <taxon>Eukaryota</taxon>
        <taxon>Metazoa</taxon>
        <taxon>Ecdysozoa</taxon>
        <taxon>Nematoda</taxon>
        <taxon>Chromadorea</taxon>
        <taxon>Rhabditida</taxon>
        <taxon>Tylenchina</taxon>
        <taxon>Tylenchomorpha</taxon>
        <taxon>Tylenchoidea</taxon>
        <taxon>Meloidogynidae</taxon>
        <taxon>Meloidogyninae</taxon>
        <taxon>Meloidogyne</taxon>
        <taxon>Meloidogyne incognita group</taxon>
    </lineage>
</organism>
<dbReference type="InterPro" id="IPR013083">
    <property type="entry name" value="Znf_RING/FYVE/PHD"/>
</dbReference>
<dbReference type="SMART" id="SM00184">
    <property type="entry name" value="RING"/>
    <property type="match status" value="1"/>
</dbReference>